<dbReference type="Proteomes" id="UP001172083">
    <property type="component" value="Unassembled WGS sequence"/>
</dbReference>
<evidence type="ECO:0000313" key="1">
    <source>
        <dbReference type="EMBL" id="MDN5214393.1"/>
    </source>
</evidence>
<comment type="caution">
    <text evidence="1">The sequence shown here is derived from an EMBL/GenBank/DDBJ whole genome shotgun (WGS) entry which is preliminary data.</text>
</comment>
<reference evidence="1" key="1">
    <citation type="submission" date="2023-06" db="EMBL/GenBank/DDBJ databases">
        <title>Genomic of Agaribacillus aureum.</title>
        <authorList>
            <person name="Wang G."/>
        </authorList>
    </citation>
    <scope>NUCLEOTIDE SEQUENCE</scope>
    <source>
        <strain evidence="1">BMA12</strain>
    </source>
</reference>
<proteinExistence type="predicted"/>
<sequence length="66" mass="7897">MTYQINVYYNDVLLFSTDKNGIDNKKTLNKIMAVFKEKFPFKDGYDFQVLGFKCRERNYTLHYVLG</sequence>
<gene>
    <name evidence="1" type="ORF">QQ020_20100</name>
</gene>
<accession>A0ABT8L9G0</accession>
<dbReference type="EMBL" id="JAUJEB010000004">
    <property type="protein sequence ID" value="MDN5214393.1"/>
    <property type="molecule type" value="Genomic_DNA"/>
</dbReference>
<dbReference type="RefSeq" id="WP_346759727.1">
    <property type="nucleotide sequence ID" value="NZ_JAUJEB010000004.1"/>
</dbReference>
<name>A0ABT8L9G0_9BACT</name>
<keyword evidence="2" id="KW-1185">Reference proteome</keyword>
<evidence type="ECO:0000313" key="2">
    <source>
        <dbReference type="Proteomes" id="UP001172083"/>
    </source>
</evidence>
<protein>
    <submittedName>
        <fullName evidence="1">Uncharacterized protein</fullName>
    </submittedName>
</protein>
<organism evidence="1 2">
    <name type="scientific">Agaribacillus aureus</name>
    <dbReference type="NCBI Taxonomy" id="3051825"/>
    <lineage>
        <taxon>Bacteria</taxon>
        <taxon>Pseudomonadati</taxon>
        <taxon>Bacteroidota</taxon>
        <taxon>Cytophagia</taxon>
        <taxon>Cytophagales</taxon>
        <taxon>Splendidivirgaceae</taxon>
        <taxon>Agaribacillus</taxon>
    </lineage>
</organism>